<dbReference type="PANTHER" id="PTHR30055">
    <property type="entry name" value="HTH-TYPE TRANSCRIPTIONAL REGULATOR RUTR"/>
    <property type="match status" value="1"/>
</dbReference>
<evidence type="ECO:0000313" key="7">
    <source>
        <dbReference type="Proteomes" id="UP000230551"/>
    </source>
</evidence>
<keyword evidence="7" id="KW-1185">Reference proteome</keyword>
<keyword evidence="1" id="KW-0805">Transcription regulation</keyword>
<dbReference type="Pfam" id="PF00440">
    <property type="entry name" value="TetR_N"/>
    <property type="match status" value="1"/>
</dbReference>
<dbReference type="GO" id="GO:0000976">
    <property type="term" value="F:transcription cis-regulatory region binding"/>
    <property type="evidence" value="ECO:0007669"/>
    <property type="project" value="TreeGrafter"/>
</dbReference>
<dbReference type="Gene3D" id="1.10.357.10">
    <property type="entry name" value="Tetracycline Repressor, domain 2"/>
    <property type="match status" value="1"/>
</dbReference>
<evidence type="ECO:0000256" key="3">
    <source>
        <dbReference type="ARBA" id="ARBA00023163"/>
    </source>
</evidence>
<name>A0A2G5PD58_9MYCO</name>
<dbReference type="InterPro" id="IPR001647">
    <property type="entry name" value="HTH_TetR"/>
</dbReference>
<dbReference type="SUPFAM" id="SSF46689">
    <property type="entry name" value="Homeodomain-like"/>
    <property type="match status" value="1"/>
</dbReference>
<dbReference type="PANTHER" id="PTHR30055:SF234">
    <property type="entry name" value="HTH-TYPE TRANSCRIPTIONAL REGULATOR BETI"/>
    <property type="match status" value="1"/>
</dbReference>
<keyword evidence="3" id="KW-0804">Transcription</keyword>
<dbReference type="InterPro" id="IPR050109">
    <property type="entry name" value="HTH-type_TetR-like_transc_reg"/>
</dbReference>
<dbReference type="PROSITE" id="PS50977">
    <property type="entry name" value="HTH_TETR_2"/>
    <property type="match status" value="1"/>
</dbReference>
<protein>
    <submittedName>
        <fullName evidence="6">TetR/AcrR family transcriptional regulator</fullName>
    </submittedName>
</protein>
<dbReference type="OrthoDB" id="9785164at2"/>
<feature type="domain" description="HTH tetR-type" evidence="5">
    <location>
        <begin position="14"/>
        <end position="74"/>
    </location>
</feature>
<reference evidence="6 7" key="1">
    <citation type="journal article" date="2017" name="Infect. Genet. Evol.">
        <title>The new phylogeny of the genus Mycobacterium: The old and the news.</title>
        <authorList>
            <person name="Tortoli E."/>
            <person name="Fedrizzi T."/>
            <person name="Meehan C.J."/>
            <person name="Trovato A."/>
            <person name="Grottola A."/>
            <person name="Giacobazzi E."/>
            <person name="Serpini G.F."/>
            <person name="Tagliazucchi S."/>
            <person name="Fabio A."/>
            <person name="Bettua C."/>
            <person name="Bertorelli R."/>
            <person name="Frascaro F."/>
            <person name="De Sanctis V."/>
            <person name="Pecorari M."/>
            <person name="Jousson O."/>
            <person name="Segata N."/>
            <person name="Cirillo D.M."/>
        </authorList>
    </citation>
    <scope>NUCLEOTIDE SEQUENCE [LARGE SCALE GENOMIC DNA]</scope>
    <source>
        <strain evidence="6 7">CIP1034565</strain>
    </source>
</reference>
<dbReference type="STRING" id="85968.GCA_900073015_01077"/>
<evidence type="ECO:0000259" key="5">
    <source>
        <dbReference type="PROSITE" id="PS50977"/>
    </source>
</evidence>
<evidence type="ECO:0000313" key="6">
    <source>
        <dbReference type="EMBL" id="PIB76262.1"/>
    </source>
</evidence>
<comment type="caution">
    <text evidence="6">The sequence shown here is derived from an EMBL/GenBank/DDBJ whole genome shotgun (WGS) entry which is preliminary data.</text>
</comment>
<evidence type="ECO:0000256" key="2">
    <source>
        <dbReference type="ARBA" id="ARBA00023125"/>
    </source>
</evidence>
<sequence>MSDMSAQAAVPGGGNTSSRILDAVLRVAEATGLHKLSMDEIARAGRIGRATLYLHFPGRDAVVKAAVERELARYFERVTAAVEPFDDPEVRLVRGFAAGYRELRDHRALQTVLRTNPDVIRPYFMGPHSPAMDRSRDFIESLLRGENLPESMQPAFAEHIARAIHSLVLTPGGVLGIDAPDGPENYARNFLVPVLRAMIADGAVDVPS</sequence>
<feature type="DNA-binding region" description="H-T-H motif" evidence="4">
    <location>
        <begin position="37"/>
        <end position="56"/>
    </location>
</feature>
<dbReference type="Proteomes" id="UP000230551">
    <property type="component" value="Unassembled WGS sequence"/>
</dbReference>
<dbReference type="InterPro" id="IPR009057">
    <property type="entry name" value="Homeodomain-like_sf"/>
</dbReference>
<dbReference type="GO" id="GO:0003700">
    <property type="term" value="F:DNA-binding transcription factor activity"/>
    <property type="evidence" value="ECO:0007669"/>
    <property type="project" value="TreeGrafter"/>
</dbReference>
<keyword evidence="2 4" id="KW-0238">DNA-binding</keyword>
<evidence type="ECO:0000256" key="1">
    <source>
        <dbReference type="ARBA" id="ARBA00023015"/>
    </source>
</evidence>
<accession>A0A2G5PD58</accession>
<dbReference type="EMBL" id="PDCN02000005">
    <property type="protein sequence ID" value="PIB76262.1"/>
    <property type="molecule type" value="Genomic_DNA"/>
</dbReference>
<proteinExistence type="predicted"/>
<gene>
    <name evidence="6" type="ORF">CQY22_005950</name>
</gene>
<dbReference type="AlphaFoldDB" id="A0A2G5PD58"/>
<evidence type="ECO:0000256" key="4">
    <source>
        <dbReference type="PROSITE-ProRule" id="PRU00335"/>
    </source>
</evidence>
<organism evidence="6 7">
    <name type="scientific">Mycolicibacterium brumae</name>
    <dbReference type="NCBI Taxonomy" id="85968"/>
    <lineage>
        <taxon>Bacteria</taxon>
        <taxon>Bacillati</taxon>
        <taxon>Actinomycetota</taxon>
        <taxon>Actinomycetes</taxon>
        <taxon>Mycobacteriales</taxon>
        <taxon>Mycobacteriaceae</taxon>
        <taxon>Mycolicibacterium</taxon>
    </lineage>
</organism>